<accession>A0A420YER9</accession>
<dbReference type="EMBL" id="QVQW01000014">
    <property type="protein sequence ID" value="RKU46401.1"/>
    <property type="molecule type" value="Genomic_DNA"/>
</dbReference>
<dbReference type="GO" id="GO:0030570">
    <property type="term" value="F:pectate lyase activity"/>
    <property type="evidence" value="ECO:0007669"/>
    <property type="project" value="InterPro"/>
</dbReference>
<reference evidence="5 6" key="1">
    <citation type="submission" date="2018-08" db="EMBL/GenBank/DDBJ databases">
        <title>Draft genome of the lignicolous fungus Coniochaeta pulveracea.</title>
        <authorList>
            <person name="Borstlap C.J."/>
            <person name="De Witt R.N."/>
            <person name="Botha A."/>
            <person name="Volschenk H."/>
        </authorList>
    </citation>
    <scope>NUCLEOTIDE SEQUENCE [LARGE SCALE GENOMIC DNA]</scope>
    <source>
        <strain evidence="5 6">CAB683</strain>
    </source>
</reference>
<gene>
    <name evidence="5" type="ORF">DL546_005312</name>
</gene>
<evidence type="ECO:0000313" key="5">
    <source>
        <dbReference type="EMBL" id="RKU46401.1"/>
    </source>
</evidence>
<evidence type="ECO:0000313" key="6">
    <source>
        <dbReference type="Proteomes" id="UP000275385"/>
    </source>
</evidence>
<dbReference type="OrthoDB" id="4491390at2759"/>
<evidence type="ECO:0000256" key="3">
    <source>
        <dbReference type="ARBA" id="ARBA00023239"/>
    </source>
</evidence>
<comment type="similarity">
    <text evidence="1">Belongs to the polysaccharide lyase 1 family.</text>
</comment>
<dbReference type="AlphaFoldDB" id="A0A420YER9"/>
<evidence type="ECO:0000256" key="1">
    <source>
        <dbReference type="ARBA" id="ARBA00010980"/>
    </source>
</evidence>
<dbReference type="Proteomes" id="UP000275385">
    <property type="component" value="Unassembled WGS sequence"/>
</dbReference>
<evidence type="ECO:0000256" key="2">
    <source>
        <dbReference type="ARBA" id="ARBA00022729"/>
    </source>
</evidence>
<dbReference type="InterPro" id="IPR012334">
    <property type="entry name" value="Pectin_lyas_fold"/>
</dbReference>
<dbReference type="PANTHER" id="PTHR31683">
    <property type="entry name" value="PECTATE LYASE 18-RELATED"/>
    <property type="match status" value="1"/>
</dbReference>
<keyword evidence="6" id="KW-1185">Reference proteome</keyword>
<feature type="domain" description="Pectate lyase" evidence="4">
    <location>
        <begin position="66"/>
        <end position="201"/>
    </location>
</feature>
<sequence length="205" mass="21937">MPRSSACPTHSKSIADDTDKAQFRYVRKRPACIDVSHSYGTSSLPAKNRNPSSTDCPNWGYREPYKASLVGHSDSNSAEDTGHLHVTYANNRWNNINSRTPSIRFGTGHIFNSYYSNILDTGINTRMGAQVLVQSTVFESSATKVIESADSKTVGYAVVQDVDLGGGTNSAATGTLTSVPYSYTLLGSKNVKAAVVASAGQTLGF</sequence>
<name>A0A420YER9_9PEZI</name>
<dbReference type="PANTHER" id="PTHR31683:SF18">
    <property type="entry name" value="PECTATE LYASE 21-RELATED"/>
    <property type="match status" value="1"/>
</dbReference>
<keyword evidence="3" id="KW-0456">Lyase</keyword>
<dbReference type="STRING" id="177199.A0A420YER9"/>
<dbReference type="InterPro" id="IPR002022">
    <property type="entry name" value="Pec_lyase"/>
</dbReference>
<dbReference type="SUPFAM" id="SSF51126">
    <property type="entry name" value="Pectin lyase-like"/>
    <property type="match status" value="1"/>
</dbReference>
<dbReference type="Gene3D" id="2.160.20.10">
    <property type="entry name" value="Single-stranded right-handed beta-helix, Pectin lyase-like"/>
    <property type="match status" value="1"/>
</dbReference>
<comment type="caution">
    <text evidence="5">The sequence shown here is derived from an EMBL/GenBank/DDBJ whole genome shotgun (WGS) entry which is preliminary data.</text>
</comment>
<dbReference type="InterPro" id="IPR011050">
    <property type="entry name" value="Pectin_lyase_fold/virulence"/>
</dbReference>
<dbReference type="InterPro" id="IPR045032">
    <property type="entry name" value="PEL"/>
</dbReference>
<evidence type="ECO:0000259" key="4">
    <source>
        <dbReference type="Pfam" id="PF00544"/>
    </source>
</evidence>
<organism evidence="5 6">
    <name type="scientific">Coniochaeta pulveracea</name>
    <dbReference type="NCBI Taxonomy" id="177199"/>
    <lineage>
        <taxon>Eukaryota</taxon>
        <taxon>Fungi</taxon>
        <taxon>Dikarya</taxon>
        <taxon>Ascomycota</taxon>
        <taxon>Pezizomycotina</taxon>
        <taxon>Sordariomycetes</taxon>
        <taxon>Sordariomycetidae</taxon>
        <taxon>Coniochaetales</taxon>
        <taxon>Coniochaetaceae</taxon>
        <taxon>Coniochaeta</taxon>
    </lineage>
</organism>
<dbReference type="Pfam" id="PF00544">
    <property type="entry name" value="Pectate_lyase_4"/>
    <property type="match status" value="1"/>
</dbReference>
<proteinExistence type="inferred from homology"/>
<protein>
    <recommendedName>
        <fullName evidence="4">Pectate lyase domain-containing protein</fullName>
    </recommendedName>
</protein>
<keyword evidence="2" id="KW-0732">Signal</keyword>